<dbReference type="AlphaFoldDB" id="X6MZC4"/>
<dbReference type="GO" id="GO:0005525">
    <property type="term" value="F:GTP binding"/>
    <property type="evidence" value="ECO:0007669"/>
    <property type="project" value="InterPro"/>
</dbReference>
<dbReference type="InterPro" id="IPR001806">
    <property type="entry name" value="Small_GTPase"/>
</dbReference>
<proteinExistence type="predicted"/>
<dbReference type="InterPro" id="IPR027417">
    <property type="entry name" value="P-loop_NTPase"/>
</dbReference>
<sequence>KKKKVLNNYIYICIFVIELQEHSDVTSDVILVIAANKIDSVNKNSEKDLLLSQAKAYAQEIKALYFETSARTSQGIQTLFESVAQHILSVKLKKFGCSHHDHANLNITASSAKSTCCAAATAPNKGQRKNTLSKKQQI</sequence>
<dbReference type="Gene3D" id="3.40.50.300">
    <property type="entry name" value="P-loop containing nucleotide triphosphate hydrolases"/>
    <property type="match status" value="1"/>
</dbReference>
<name>X6MZC4_RETFI</name>
<dbReference type="PROSITE" id="PS51419">
    <property type="entry name" value="RAB"/>
    <property type="match status" value="1"/>
</dbReference>
<accession>X6MZC4</accession>
<comment type="caution">
    <text evidence="2">The sequence shown here is derived from an EMBL/GenBank/DDBJ whole genome shotgun (WGS) entry which is preliminary data.</text>
</comment>
<dbReference type="GO" id="GO:0003924">
    <property type="term" value="F:GTPase activity"/>
    <property type="evidence" value="ECO:0007669"/>
    <property type="project" value="InterPro"/>
</dbReference>
<protein>
    <submittedName>
        <fullName evidence="2">Uncharacterized protein</fullName>
    </submittedName>
</protein>
<dbReference type="OrthoDB" id="25896at2759"/>
<dbReference type="PRINTS" id="PR00449">
    <property type="entry name" value="RASTRNSFRMNG"/>
</dbReference>
<keyword evidence="1" id="KW-0547">Nucleotide-binding</keyword>
<evidence type="ECO:0000313" key="3">
    <source>
        <dbReference type="Proteomes" id="UP000023152"/>
    </source>
</evidence>
<gene>
    <name evidence="2" type="ORF">RFI_18400</name>
</gene>
<dbReference type="Pfam" id="PF00071">
    <property type="entry name" value="Ras"/>
    <property type="match status" value="1"/>
</dbReference>
<evidence type="ECO:0000256" key="1">
    <source>
        <dbReference type="ARBA" id="ARBA00022741"/>
    </source>
</evidence>
<organism evidence="2 3">
    <name type="scientific">Reticulomyxa filosa</name>
    <dbReference type="NCBI Taxonomy" id="46433"/>
    <lineage>
        <taxon>Eukaryota</taxon>
        <taxon>Sar</taxon>
        <taxon>Rhizaria</taxon>
        <taxon>Retaria</taxon>
        <taxon>Foraminifera</taxon>
        <taxon>Monothalamids</taxon>
        <taxon>Reticulomyxidae</taxon>
        <taxon>Reticulomyxa</taxon>
    </lineage>
</organism>
<dbReference type="PANTHER" id="PTHR47978">
    <property type="match status" value="1"/>
</dbReference>
<dbReference type="SUPFAM" id="SSF52540">
    <property type="entry name" value="P-loop containing nucleoside triphosphate hydrolases"/>
    <property type="match status" value="1"/>
</dbReference>
<feature type="non-terminal residue" evidence="2">
    <location>
        <position position="1"/>
    </location>
</feature>
<dbReference type="EMBL" id="ASPP01014328">
    <property type="protein sequence ID" value="ETO18844.1"/>
    <property type="molecule type" value="Genomic_DNA"/>
</dbReference>
<evidence type="ECO:0000313" key="2">
    <source>
        <dbReference type="EMBL" id="ETO18844.1"/>
    </source>
</evidence>
<dbReference type="SMART" id="SM00175">
    <property type="entry name" value="RAB"/>
    <property type="match status" value="1"/>
</dbReference>
<dbReference type="Proteomes" id="UP000023152">
    <property type="component" value="Unassembled WGS sequence"/>
</dbReference>
<keyword evidence="3" id="KW-1185">Reference proteome</keyword>
<reference evidence="2 3" key="1">
    <citation type="journal article" date="2013" name="Curr. Biol.">
        <title>The Genome of the Foraminiferan Reticulomyxa filosa.</title>
        <authorList>
            <person name="Glockner G."/>
            <person name="Hulsmann N."/>
            <person name="Schleicher M."/>
            <person name="Noegel A.A."/>
            <person name="Eichinger L."/>
            <person name="Gallinger C."/>
            <person name="Pawlowski J."/>
            <person name="Sierra R."/>
            <person name="Euteneuer U."/>
            <person name="Pillet L."/>
            <person name="Moustafa A."/>
            <person name="Platzer M."/>
            <person name="Groth M."/>
            <person name="Szafranski K."/>
            <person name="Schliwa M."/>
        </authorList>
    </citation>
    <scope>NUCLEOTIDE SEQUENCE [LARGE SCALE GENOMIC DNA]</scope>
</reference>